<dbReference type="PANTHER" id="PTHR30244">
    <property type="entry name" value="TRANSAMINASE"/>
    <property type="match status" value="1"/>
</dbReference>
<dbReference type="GO" id="GO:0000271">
    <property type="term" value="P:polysaccharide biosynthetic process"/>
    <property type="evidence" value="ECO:0007669"/>
    <property type="project" value="TreeGrafter"/>
</dbReference>
<dbReference type="KEGG" id="rga:RGR602_PC01077"/>
<keyword evidence="5" id="KW-0808">Transferase</keyword>
<dbReference type="Gene3D" id="3.40.640.10">
    <property type="entry name" value="Type I PLP-dependent aspartate aminotransferase-like (Major domain)"/>
    <property type="match status" value="1"/>
</dbReference>
<keyword evidence="3 4" id="KW-0663">Pyridoxal phosphate</keyword>
<dbReference type="Pfam" id="PF01041">
    <property type="entry name" value="DegT_DnrJ_EryC1"/>
    <property type="match status" value="1"/>
</dbReference>
<comment type="similarity">
    <text evidence="1 4">Belongs to the DegT/DnrJ/EryC1 family.</text>
</comment>
<dbReference type="PIRSF" id="PIRSF000390">
    <property type="entry name" value="PLP_StrS"/>
    <property type="match status" value="1"/>
</dbReference>
<dbReference type="AlphaFoldDB" id="A0A0B4XEN6"/>
<accession>A0A0B4XEN6</accession>
<dbReference type="RefSeq" id="WP_040115393.1">
    <property type="nucleotide sequence ID" value="NZ_CP006880.1"/>
</dbReference>
<dbReference type="EMBL" id="CP006880">
    <property type="protein sequence ID" value="AJD45108.1"/>
    <property type="molecule type" value="Genomic_DNA"/>
</dbReference>
<dbReference type="InterPro" id="IPR015422">
    <property type="entry name" value="PyrdxlP-dep_Trfase_small"/>
</dbReference>
<proteinExistence type="inferred from homology"/>
<dbReference type="SUPFAM" id="SSF53383">
    <property type="entry name" value="PLP-dependent transferases"/>
    <property type="match status" value="1"/>
</dbReference>
<evidence type="ECO:0000313" key="5">
    <source>
        <dbReference type="EMBL" id="AJD45108.1"/>
    </source>
</evidence>
<feature type="modified residue" description="N6-(pyridoxal phosphate)lysine" evidence="3">
    <location>
        <position position="180"/>
    </location>
</feature>
<evidence type="ECO:0000256" key="3">
    <source>
        <dbReference type="PIRSR" id="PIRSR000390-2"/>
    </source>
</evidence>
<reference evidence="5 6" key="1">
    <citation type="submission" date="2013-11" db="EMBL/GenBank/DDBJ databases">
        <title>Complete genome sequence of Rhizobium gallicum bv. gallicum R602.</title>
        <authorList>
            <person name="Bustos P."/>
            <person name="Santamaria R.I."/>
            <person name="Lozano L."/>
            <person name="Acosta J.L."/>
            <person name="Ormeno-Orrillo E."/>
            <person name="Rogel M.A."/>
            <person name="Romero D."/>
            <person name="Cevallos M.A."/>
            <person name="Martinez-Romero E."/>
            <person name="Gonzalez V."/>
        </authorList>
    </citation>
    <scope>NUCLEOTIDE SEQUENCE [LARGE SCALE GENOMIC DNA]</scope>
    <source>
        <strain evidence="5 6">R602</strain>
        <plasmid evidence="5 6">pRgalR602c</plasmid>
    </source>
</reference>
<dbReference type="GO" id="GO:0030170">
    <property type="term" value="F:pyridoxal phosphate binding"/>
    <property type="evidence" value="ECO:0007669"/>
    <property type="project" value="TreeGrafter"/>
</dbReference>
<dbReference type="Gene3D" id="3.90.1150.10">
    <property type="entry name" value="Aspartate Aminotransferase, domain 1"/>
    <property type="match status" value="1"/>
</dbReference>
<evidence type="ECO:0000313" key="6">
    <source>
        <dbReference type="Proteomes" id="UP000031368"/>
    </source>
</evidence>
<dbReference type="PANTHER" id="PTHR30244:SF34">
    <property type="entry name" value="DTDP-4-AMINO-4,6-DIDEOXYGALACTOSE TRANSAMINASE"/>
    <property type="match status" value="1"/>
</dbReference>
<dbReference type="CDD" id="cd00616">
    <property type="entry name" value="AHBA_syn"/>
    <property type="match status" value="1"/>
</dbReference>
<keyword evidence="5" id="KW-0614">Plasmid</keyword>
<gene>
    <name evidence="5" type="primary">arnB</name>
    <name evidence="5" type="ORF">RGR602_PC01077</name>
</gene>
<organism evidence="5 6">
    <name type="scientific">Rhizobium gallicum bv. gallicum R602sp</name>
    <dbReference type="NCBI Taxonomy" id="1041138"/>
    <lineage>
        <taxon>Bacteria</taxon>
        <taxon>Pseudomonadati</taxon>
        <taxon>Pseudomonadota</taxon>
        <taxon>Alphaproteobacteria</taxon>
        <taxon>Hyphomicrobiales</taxon>
        <taxon>Rhizobiaceae</taxon>
        <taxon>Rhizobium/Agrobacterium group</taxon>
        <taxon>Rhizobium</taxon>
    </lineage>
</organism>
<keyword evidence="5" id="KW-0032">Aminotransferase</keyword>
<dbReference type="InterPro" id="IPR015421">
    <property type="entry name" value="PyrdxlP-dep_Trfase_major"/>
</dbReference>
<geneLocation type="plasmid" evidence="5 6">
    <name>pRgalR602c</name>
</geneLocation>
<keyword evidence="6" id="KW-1185">Reference proteome</keyword>
<evidence type="ECO:0000256" key="1">
    <source>
        <dbReference type="ARBA" id="ARBA00037999"/>
    </source>
</evidence>
<evidence type="ECO:0000256" key="2">
    <source>
        <dbReference type="PIRSR" id="PIRSR000390-1"/>
    </source>
</evidence>
<dbReference type="GO" id="GO:0099620">
    <property type="term" value="F:UDP-4-amino-4-deoxy-L-arabinose aminotransferase"/>
    <property type="evidence" value="ECO:0007669"/>
    <property type="project" value="UniProtKB-EC"/>
</dbReference>
<protein>
    <submittedName>
        <fullName evidence="5">UDP-4-amino-4-deoxy-L-arabinose aminotransferase</fullName>
        <ecNumber evidence="5">2.6.1.87</ecNumber>
    </submittedName>
</protein>
<feature type="active site" description="Proton acceptor" evidence="2">
    <location>
        <position position="180"/>
    </location>
</feature>
<dbReference type="Proteomes" id="UP000031368">
    <property type="component" value="Plasmid pRgalR602c"/>
</dbReference>
<name>A0A0B4XEN6_9HYPH</name>
<dbReference type="HOGENOM" id="CLU_033332_7_2_5"/>
<dbReference type="InterPro" id="IPR000653">
    <property type="entry name" value="DegT/StrS_aminotransferase"/>
</dbReference>
<sequence>MAQWPVFDEEQIEAVASMLRSGRVNAWTGPYVAQFEEAYTALLGVEHAIAVTNGTAALELALFALGLRAGDEVIVTPRSFVASAACVPFCGGVPVFADIDQDSQNITTAAIAEKVSSRTKGIIAVHLAGWPCDMAEIMAFAHERGLWVIEDCAQAHGADIDGKPVGSFGDIAAFSFCQDKIITTGGEGGLIAMNDTALWKKAWSRRDHGKSYDAVQQKSVRSGFRWLHESVGTNLRMMSYQAVLGLCQLARLKEWQAARERNAQILIAATADLDALRTPVPREGIRHAYYRFYTFVRPDRLKMGHDRDEILVKLNTAGVSCFAGSCSEIYLEKAFANLAQPARRLPVAQKLGETSLALLVDPSLTEEAVHQNARALREAVLVATDGARNSA</sequence>
<dbReference type="InterPro" id="IPR015424">
    <property type="entry name" value="PyrdxlP-dep_Trfase"/>
</dbReference>
<evidence type="ECO:0000256" key="4">
    <source>
        <dbReference type="RuleBase" id="RU004508"/>
    </source>
</evidence>
<dbReference type="EC" id="2.6.1.87" evidence="5"/>